<evidence type="ECO:0000256" key="6">
    <source>
        <dbReference type="ARBA" id="ARBA00023080"/>
    </source>
</evidence>
<keyword evidence="5 9" id="KW-0460">Magnesium</keyword>
<evidence type="ECO:0000256" key="4">
    <source>
        <dbReference type="ARBA" id="ARBA00022801"/>
    </source>
</evidence>
<dbReference type="Pfam" id="PF00692">
    <property type="entry name" value="dUTPase"/>
    <property type="match status" value="1"/>
</dbReference>
<dbReference type="Proteomes" id="UP001208570">
    <property type="component" value="Unassembled WGS sequence"/>
</dbReference>
<evidence type="ECO:0000313" key="11">
    <source>
        <dbReference type="EMBL" id="KAK2143175.1"/>
    </source>
</evidence>
<proteinExistence type="inferred from homology"/>
<dbReference type="Gene3D" id="2.70.40.10">
    <property type="match status" value="1"/>
</dbReference>
<keyword evidence="6 9" id="KW-0546">Nucleotide metabolism</keyword>
<accession>A0AAD9IZH2</accession>
<name>A0AAD9IZH2_9ANNE</name>
<dbReference type="GO" id="GO:0004170">
    <property type="term" value="F:dUTP diphosphatase activity"/>
    <property type="evidence" value="ECO:0007669"/>
    <property type="project" value="UniProtKB-UniRule"/>
</dbReference>
<comment type="function">
    <text evidence="8">Catalyzes the cleavage of 2'-deoxyuridine 5'-triphosphate (dUTP) into 2'-deoxyuridine 5'-monophosphate (dUMP) and inorganic pyrophosphate and through its action efficiently prevents uracil misincorporation into DNA and at the same time provides dUMP, the substrate for de novo thymidylate biosynthesis. Inhibits peroxisome proliferator-activated receptor (PPAR) activity by binding of its N-terminal to PPAR, preventing the latter's dimerization with retinoid X receptor. Essential for embryonic development.</text>
</comment>
<comment type="pathway">
    <text evidence="2 9">Pyrimidine metabolism; dUMP biosynthesis; dUMP from dCTP (dUTP route): step 2/2.</text>
</comment>
<dbReference type="InterPro" id="IPR033704">
    <property type="entry name" value="dUTPase_trimeric"/>
</dbReference>
<keyword evidence="12" id="KW-1185">Reference proteome</keyword>
<reference evidence="11" key="1">
    <citation type="journal article" date="2023" name="Mol. Biol. Evol.">
        <title>Third-Generation Sequencing Reveals the Adaptive Role of the Epigenome in Three Deep-Sea Polychaetes.</title>
        <authorList>
            <person name="Perez M."/>
            <person name="Aroh O."/>
            <person name="Sun Y."/>
            <person name="Lan Y."/>
            <person name="Juniper S.K."/>
            <person name="Young C.R."/>
            <person name="Angers B."/>
            <person name="Qian P.Y."/>
        </authorList>
    </citation>
    <scope>NUCLEOTIDE SEQUENCE</scope>
    <source>
        <strain evidence="11">P08H-3</strain>
    </source>
</reference>
<dbReference type="GO" id="GO:0000287">
    <property type="term" value="F:magnesium ion binding"/>
    <property type="evidence" value="ECO:0007669"/>
    <property type="project" value="UniProtKB-UniRule"/>
</dbReference>
<dbReference type="SUPFAM" id="SSF51283">
    <property type="entry name" value="dUTPase-like"/>
    <property type="match status" value="1"/>
</dbReference>
<dbReference type="NCBIfam" id="NF001862">
    <property type="entry name" value="PRK00601.1"/>
    <property type="match status" value="1"/>
</dbReference>
<dbReference type="GO" id="GO:0046081">
    <property type="term" value="P:dUTP catabolic process"/>
    <property type="evidence" value="ECO:0007669"/>
    <property type="project" value="UniProtKB-UniRule"/>
</dbReference>
<evidence type="ECO:0000256" key="8">
    <source>
        <dbReference type="ARBA" id="ARBA00057946"/>
    </source>
</evidence>
<dbReference type="EC" id="3.6.1.23" evidence="9"/>
<dbReference type="GO" id="GO:0006226">
    <property type="term" value="P:dUMP biosynthetic process"/>
    <property type="evidence" value="ECO:0007669"/>
    <property type="project" value="UniProtKB-UniRule"/>
</dbReference>
<dbReference type="NCBIfam" id="TIGR00576">
    <property type="entry name" value="dut"/>
    <property type="match status" value="1"/>
</dbReference>
<gene>
    <name evidence="11" type="ORF">LSH36_871g00005</name>
</gene>
<comment type="function">
    <text evidence="9">Involved in nucleotide metabolism via production of dUMP, the immediate precursor of thymidine nucleotides, and decreases the intracellular concentration of dUTP so that uracil cannot be incorporated into DNA.</text>
</comment>
<evidence type="ECO:0000259" key="10">
    <source>
        <dbReference type="Pfam" id="PF00692"/>
    </source>
</evidence>
<protein>
    <recommendedName>
        <fullName evidence="9">Deoxyuridine 5'-triphosphate nucleotidohydrolase</fullName>
        <shortName evidence="9">dUTPase</shortName>
        <ecNumber evidence="9">3.6.1.23</ecNumber>
    </recommendedName>
    <alternativeName>
        <fullName evidence="9">dUTP pyrophosphatase</fullName>
    </alternativeName>
</protein>
<organism evidence="11 12">
    <name type="scientific">Paralvinella palmiformis</name>
    <dbReference type="NCBI Taxonomy" id="53620"/>
    <lineage>
        <taxon>Eukaryota</taxon>
        <taxon>Metazoa</taxon>
        <taxon>Spiralia</taxon>
        <taxon>Lophotrochozoa</taxon>
        <taxon>Annelida</taxon>
        <taxon>Polychaeta</taxon>
        <taxon>Sedentaria</taxon>
        <taxon>Canalipalpata</taxon>
        <taxon>Terebellida</taxon>
        <taxon>Terebelliformia</taxon>
        <taxon>Alvinellidae</taxon>
        <taxon>Paralvinella</taxon>
    </lineage>
</organism>
<dbReference type="FunFam" id="2.70.40.10:FF:000004">
    <property type="entry name" value="Deoxyuridine triphosphatase"/>
    <property type="match status" value="1"/>
</dbReference>
<dbReference type="PANTHER" id="PTHR11241:SF0">
    <property type="entry name" value="DEOXYURIDINE 5'-TRIPHOSPHATE NUCLEOTIDOHYDROLASE"/>
    <property type="match status" value="1"/>
</dbReference>
<evidence type="ECO:0000256" key="9">
    <source>
        <dbReference type="RuleBase" id="RU367024"/>
    </source>
</evidence>
<sequence length="164" mass="17886">MLSTVDAVINKKQKLSDDEICDKTVLRFSKLSENAFTPTRGSKQAAGFDIYSAYDYVIPARGKEVIKTDIQIAVPIGCYGRIAPRSGLAVKHFIDVGAGVIDQDYRGNVGVVLFNFSDKDFTVKKGDRIAQLILERIFIPDLVECSSLDETDRGSGGFGSTGKN</sequence>
<dbReference type="InterPro" id="IPR029054">
    <property type="entry name" value="dUTPase-like"/>
</dbReference>
<comment type="similarity">
    <text evidence="3 9">Belongs to the dUTPase family.</text>
</comment>
<comment type="cofactor">
    <cofactor evidence="1 9">
        <name>Mg(2+)</name>
        <dbReference type="ChEBI" id="CHEBI:18420"/>
    </cofactor>
</comment>
<feature type="domain" description="dUTPase-like" evidence="10">
    <location>
        <begin position="36"/>
        <end position="162"/>
    </location>
</feature>
<dbReference type="EMBL" id="JAODUP010000871">
    <property type="protein sequence ID" value="KAK2143175.1"/>
    <property type="molecule type" value="Genomic_DNA"/>
</dbReference>
<dbReference type="InterPro" id="IPR036157">
    <property type="entry name" value="dUTPase-like_sf"/>
</dbReference>
<keyword evidence="4 9" id="KW-0378">Hydrolase</keyword>
<keyword evidence="9" id="KW-0479">Metal-binding</keyword>
<evidence type="ECO:0000256" key="3">
    <source>
        <dbReference type="ARBA" id="ARBA00006581"/>
    </source>
</evidence>
<comment type="caution">
    <text evidence="11">The sequence shown here is derived from an EMBL/GenBank/DDBJ whole genome shotgun (WGS) entry which is preliminary data.</text>
</comment>
<evidence type="ECO:0000256" key="1">
    <source>
        <dbReference type="ARBA" id="ARBA00001946"/>
    </source>
</evidence>
<evidence type="ECO:0000256" key="2">
    <source>
        <dbReference type="ARBA" id="ARBA00005142"/>
    </source>
</evidence>
<evidence type="ECO:0000256" key="7">
    <source>
        <dbReference type="ARBA" id="ARBA00047686"/>
    </source>
</evidence>
<dbReference type="PANTHER" id="PTHR11241">
    <property type="entry name" value="DEOXYURIDINE 5'-TRIPHOSPHATE NUCLEOTIDOHYDROLASE"/>
    <property type="match status" value="1"/>
</dbReference>
<evidence type="ECO:0000313" key="12">
    <source>
        <dbReference type="Proteomes" id="UP001208570"/>
    </source>
</evidence>
<dbReference type="InterPro" id="IPR008181">
    <property type="entry name" value="dUTPase"/>
</dbReference>
<comment type="catalytic activity">
    <reaction evidence="7 9">
        <text>dUTP + H2O = dUMP + diphosphate + H(+)</text>
        <dbReference type="Rhea" id="RHEA:10248"/>
        <dbReference type="ChEBI" id="CHEBI:15377"/>
        <dbReference type="ChEBI" id="CHEBI:15378"/>
        <dbReference type="ChEBI" id="CHEBI:33019"/>
        <dbReference type="ChEBI" id="CHEBI:61555"/>
        <dbReference type="ChEBI" id="CHEBI:246422"/>
        <dbReference type="EC" id="3.6.1.23"/>
    </reaction>
</comment>
<dbReference type="CDD" id="cd07557">
    <property type="entry name" value="trimeric_dUTPase"/>
    <property type="match status" value="1"/>
</dbReference>
<dbReference type="AlphaFoldDB" id="A0AAD9IZH2"/>
<evidence type="ECO:0000256" key="5">
    <source>
        <dbReference type="ARBA" id="ARBA00022842"/>
    </source>
</evidence>